<sequence>MLRHGKVIISCTSTHDRMEYLYYSLQSILRQTFKPDVIHVNLSKTPYLRDSGVDSKPDWLESELIEVNFVENLGSYRKLIPTYGMAGHDDLIITIDDDVIYHKEWLSMMVGAADQHPDAIVCARARIIKKNIFGKWVNYNNWKRVRNATTSFWLLPIGCSGVVYRKHLLFEEFFYNRKFLDIASVNDDLWFRIASMLNNVPVYVNPSFDTENIKFPHNKGLANNNLFSYKGKILPLKIYNKLLSLILGNLGFSLTGNDKAWKDINCFISEYDTSIFHHDDKKNSSITHEESNIKNKAENNM</sequence>
<dbReference type="Proteomes" id="UP001165369">
    <property type="component" value="Unassembled WGS sequence"/>
</dbReference>
<dbReference type="Gene3D" id="3.90.550.10">
    <property type="entry name" value="Spore Coat Polysaccharide Biosynthesis Protein SpsA, Chain A"/>
    <property type="match status" value="1"/>
</dbReference>
<dbReference type="SUPFAM" id="SSF53448">
    <property type="entry name" value="Nucleotide-diphospho-sugar transferases"/>
    <property type="match status" value="1"/>
</dbReference>
<dbReference type="GO" id="GO:0016757">
    <property type="term" value="F:glycosyltransferase activity"/>
    <property type="evidence" value="ECO:0007669"/>
    <property type="project" value="UniProtKB-KW"/>
</dbReference>
<dbReference type="EC" id="2.4.-.-" evidence="2"/>
<organism evidence="2 3">
    <name type="scientific">Halomonas gemina</name>
    <dbReference type="NCBI Taxonomy" id="2945105"/>
    <lineage>
        <taxon>Bacteria</taxon>
        <taxon>Pseudomonadati</taxon>
        <taxon>Pseudomonadota</taxon>
        <taxon>Gammaproteobacteria</taxon>
        <taxon>Oceanospirillales</taxon>
        <taxon>Halomonadaceae</taxon>
        <taxon>Halomonas</taxon>
    </lineage>
</organism>
<protein>
    <submittedName>
        <fullName evidence="2">Glycosyltransferase</fullName>
        <ecNumber evidence="2">2.4.-.-</ecNumber>
    </submittedName>
</protein>
<reference evidence="2" key="1">
    <citation type="submission" date="2022-05" db="EMBL/GenBank/DDBJ databases">
        <title>Halomonas geminus sp. nov. and Halomonas llamarensis sp. nov. isolated from high-altitude salars of the Atacama Desert.</title>
        <authorList>
            <person name="Hintersatz C."/>
            <person name="Rojas L.A."/>
            <person name="Wei T.-S."/>
            <person name="Kutschke S."/>
            <person name="Lehmann F."/>
            <person name="Jain R."/>
            <person name="Pollmann K."/>
        </authorList>
    </citation>
    <scope>NUCLEOTIDE SEQUENCE</scope>
    <source>
        <strain evidence="2">ATCH28</strain>
    </source>
</reference>
<proteinExistence type="predicted"/>
<dbReference type="InterPro" id="IPR001173">
    <property type="entry name" value="Glyco_trans_2-like"/>
</dbReference>
<evidence type="ECO:0000313" key="2">
    <source>
        <dbReference type="EMBL" id="MCL7940900.1"/>
    </source>
</evidence>
<name>A0ABT0T1V8_9GAMM</name>
<keyword evidence="3" id="KW-1185">Reference proteome</keyword>
<keyword evidence="2" id="KW-0808">Transferase</keyword>
<comment type="caution">
    <text evidence="2">The sequence shown here is derived from an EMBL/GenBank/DDBJ whole genome shotgun (WGS) entry which is preliminary data.</text>
</comment>
<dbReference type="EMBL" id="JAMJPK010000004">
    <property type="protein sequence ID" value="MCL7940900.1"/>
    <property type="molecule type" value="Genomic_DNA"/>
</dbReference>
<accession>A0ABT0T1V8</accession>
<evidence type="ECO:0000259" key="1">
    <source>
        <dbReference type="Pfam" id="PF00535"/>
    </source>
</evidence>
<dbReference type="InterPro" id="IPR029044">
    <property type="entry name" value="Nucleotide-diphossugar_trans"/>
</dbReference>
<keyword evidence="2" id="KW-0328">Glycosyltransferase</keyword>
<dbReference type="RefSeq" id="WP_250061147.1">
    <property type="nucleotide sequence ID" value="NZ_JAMJPK010000004.1"/>
</dbReference>
<gene>
    <name evidence="2" type="ORF">M8009_11430</name>
</gene>
<evidence type="ECO:0000313" key="3">
    <source>
        <dbReference type="Proteomes" id="UP001165369"/>
    </source>
</evidence>
<feature type="domain" description="Glycosyltransferase 2-like" evidence="1">
    <location>
        <begin position="14"/>
        <end position="160"/>
    </location>
</feature>
<dbReference type="Pfam" id="PF00535">
    <property type="entry name" value="Glycos_transf_2"/>
    <property type="match status" value="1"/>
</dbReference>